<dbReference type="EMBL" id="JAQQWI010000007">
    <property type="protein sequence ID" value="KAK8027678.1"/>
    <property type="molecule type" value="Genomic_DNA"/>
</dbReference>
<sequence length="175" mass="20331">MAPLPPPDVIDAITRKKARYGYYADTKQWHLYAGDVYPPGCEQLPLRYLDHEGAPIRFGAKGPALVFEGPKTWVGFFEPFFAPLQTLHNIGIGHFEQVADDEVRARFGFEDQLLFPQLPWGLAELRGGGFYDERYRRIDGEWYIVELEMRRTYQKMTFPLWAMMQAQKWLGITLV</sequence>
<organism evidence="2 3">
    <name type="scientific">Apiospora marii</name>
    <dbReference type="NCBI Taxonomy" id="335849"/>
    <lineage>
        <taxon>Eukaryota</taxon>
        <taxon>Fungi</taxon>
        <taxon>Dikarya</taxon>
        <taxon>Ascomycota</taxon>
        <taxon>Pezizomycotina</taxon>
        <taxon>Sordariomycetes</taxon>
        <taxon>Xylariomycetidae</taxon>
        <taxon>Amphisphaeriales</taxon>
        <taxon>Apiosporaceae</taxon>
        <taxon>Apiospora</taxon>
    </lineage>
</organism>
<gene>
    <name evidence="2" type="ORF">PG991_004734</name>
</gene>
<evidence type="ECO:0000259" key="1">
    <source>
        <dbReference type="Pfam" id="PF13577"/>
    </source>
</evidence>
<name>A0ABR1S7D6_9PEZI</name>
<dbReference type="Pfam" id="PF13577">
    <property type="entry name" value="SnoaL_4"/>
    <property type="match status" value="1"/>
</dbReference>
<reference evidence="2 3" key="1">
    <citation type="submission" date="2023-01" db="EMBL/GenBank/DDBJ databases">
        <title>Analysis of 21 Apiospora genomes using comparative genomics revels a genus with tremendous synthesis potential of carbohydrate active enzymes and secondary metabolites.</title>
        <authorList>
            <person name="Sorensen T."/>
        </authorList>
    </citation>
    <scope>NUCLEOTIDE SEQUENCE [LARGE SCALE GENOMIC DNA]</scope>
    <source>
        <strain evidence="2 3">CBS 20057</strain>
    </source>
</reference>
<keyword evidence="3" id="KW-1185">Reference proteome</keyword>
<evidence type="ECO:0000313" key="3">
    <source>
        <dbReference type="Proteomes" id="UP001396898"/>
    </source>
</evidence>
<evidence type="ECO:0000313" key="2">
    <source>
        <dbReference type="EMBL" id="KAK8027678.1"/>
    </source>
</evidence>
<accession>A0ABR1S7D6</accession>
<dbReference type="SUPFAM" id="SSF54427">
    <property type="entry name" value="NTF2-like"/>
    <property type="match status" value="1"/>
</dbReference>
<dbReference type="InterPro" id="IPR032710">
    <property type="entry name" value="NTF2-like_dom_sf"/>
</dbReference>
<dbReference type="Proteomes" id="UP001396898">
    <property type="component" value="Unassembled WGS sequence"/>
</dbReference>
<proteinExistence type="predicted"/>
<dbReference type="InterPro" id="IPR037401">
    <property type="entry name" value="SnoaL-like"/>
</dbReference>
<protein>
    <recommendedName>
        <fullName evidence="1">SnoaL-like domain-containing protein</fullName>
    </recommendedName>
</protein>
<feature type="domain" description="SnoaL-like" evidence="1">
    <location>
        <begin position="10"/>
        <end position="147"/>
    </location>
</feature>
<dbReference type="Gene3D" id="3.10.450.50">
    <property type="match status" value="1"/>
</dbReference>
<comment type="caution">
    <text evidence="2">The sequence shown here is derived from an EMBL/GenBank/DDBJ whole genome shotgun (WGS) entry which is preliminary data.</text>
</comment>